<evidence type="ECO:0000313" key="1">
    <source>
        <dbReference type="EMBL" id="KAJ3642713.1"/>
    </source>
</evidence>
<name>A0AA38M425_9CUCU</name>
<reference evidence="1" key="1">
    <citation type="journal article" date="2023" name="G3 (Bethesda)">
        <title>Whole genome assemblies of Zophobas morio and Tenebrio molitor.</title>
        <authorList>
            <person name="Kaur S."/>
            <person name="Stinson S.A."/>
            <person name="diCenzo G.C."/>
        </authorList>
    </citation>
    <scope>NUCLEOTIDE SEQUENCE</scope>
    <source>
        <strain evidence="1">QUZm001</strain>
    </source>
</reference>
<dbReference type="EMBL" id="JALNTZ010000008">
    <property type="protein sequence ID" value="KAJ3642713.1"/>
    <property type="molecule type" value="Genomic_DNA"/>
</dbReference>
<accession>A0AA38M425</accession>
<organism evidence="1 2">
    <name type="scientific">Zophobas morio</name>
    <dbReference type="NCBI Taxonomy" id="2755281"/>
    <lineage>
        <taxon>Eukaryota</taxon>
        <taxon>Metazoa</taxon>
        <taxon>Ecdysozoa</taxon>
        <taxon>Arthropoda</taxon>
        <taxon>Hexapoda</taxon>
        <taxon>Insecta</taxon>
        <taxon>Pterygota</taxon>
        <taxon>Neoptera</taxon>
        <taxon>Endopterygota</taxon>
        <taxon>Coleoptera</taxon>
        <taxon>Polyphaga</taxon>
        <taxon>Cucujiformia</taxon>
        <taxon>Tenebrionidae</taxon>
        <taxon>Zophobas</taxon>
    </lineage>
</organism>
<sequence>MFIDRIPTHHLFDSASTKRIEISPASGHELRDVFCAESLWEKSFSEQGEEVCLGFQEAGDRITGRRRELLSARFVELQFSIY</sequence>
<comment type="caution">
    <text evidence="1">The sequence shown here is derived from an EMBL/GenBank/DDBJ whole genome shotgun (WGS) entry which is preliminary data.</text>
</comment>
<proteinExistence type="predicted"/>
<evidence type="ECO:0000313" key="2">
    <source>
        <dbReference type="Proteomes" id="UP001168821"/>
    </source>
</evidence>
<keyword evidence="2" id="KW-1185">Reference proteome</keyword>
<dbReference type="AlphaFoldDB" id="A0AA38M425"/>
<protein>
    <submittedName>
        <fullName evidence="1">Uncharacterized protein</fullName>
    </submittedName>
</protein>
<gene>
    <name evidence="1" type="ORF">Zmor_025471</name>
</gene>
<dbReference type="Proteomes" id="UP001168821">
    <property type="component" value="Unassembled WGS sequence"/>
</dbReference>